<reference evidence="3 4" key="1">
    <citation type="submission" date="2019-01" db="EMBL/GenBank/DDBJ databases">
        <authorList>
            <person name="Zhang S."/>
        </authorList>
    </citation>
    <scope>NUCLEOTIDE SEQUENCE [LARGE SCALE GENOMIC DNA]</scope>
    <source>
        <strain evidence="3 4">1626</strain>
    </source>
</reference>
<dbReference type="InterPro" id="IPR025178">
    <property type="entry name" value="Lnb_N"/>
</dbReference>
<dbReference type="EMBL" id="SPUH01000001">
    <property type="protein sequence ID" value="TKS55261.1"/>
    <property type="molecule type" value="Genomic_DNA"/>
</dbReference>
<dbReference type="AlphaFoldDB" id="A0A4Z1RNE7"/>
<dbReference type="InterPro" id="IPR057166">
    <property type="entry name" value="DUF7844"/>
</dbReference>
<dbReference type="Proteomes" id="UP000298681">
    <property type="component" value="Unassembled WGS sequence"/>
</dbReference>
<feature type="domain" description="Lnb N-terminal periplasmic" evidence="1">
    <location>
        <begin position="210"/>
        <end position="378"/>
    </location>
</feature>
<accession>A0A4Z1RNE7</accession>
<proteinExistence type="predicted"/>
<feature type="domain" description="DUF7844" evidence="2">
    <location>
        <begin position="103"/>
        <end position="181"/>
    </location>
</feature>
<evidence type="ECO:0000313" key="3">
    <source>
        <dbReference type="EMBL" id="TKS55261.1"/>
    </source>
</evidence>
<name>A0A4Z1RNE7_9GAMM</name>
<gene>
    <name evidence="3" type="ORF">E4582_03160</name>
</gene>
<organism evidence="3 4">
    <name type="scientific">Luteimonas yindakuii</name>
    <dbReference type="NCBI Taxonomy" id="2565782"/>
    <lineage>
        <taxon>Bacteria</taxon>
        <taxon>Pseudomonadati</taxon>
        <taxon>Pseudomonadota</taxon>
        <taxon>Gammaproteobacteria</taxon>
        <taxon>Lysobacterales</taxon>
        <taxon>Lysobacteraceae</taxon>
        <taxon>Luteimonas</taxon>
    </lineage>
</organism>
<sequence>MPGANANGAALPVTVAPVDNAAHAAAAALLQRAGATLPAALNAQLPPLRLHIVDTLPAHVQGRQRGLDIQLPRHLVIAPPGDDGADPALAALVHELAHVLDGRLGLSREPRLLDLAGWQVRPRRFGLRNADNPLRDRSPDPYELHSPAEFVAVNLEHFLLDPHYRCRRPALHRHFTARLGSEGADPPAQPCADALPFVSPGDGAGRSPLESLDPARVHAVEYLFAEPTRAPMSRWGHSMLRLVVCAPERVAGPDCRFDLDHHRVLSFRAFVDDVQISSWRGLTGRYPSRLFVLPLSQVVEEYTRVELRGLRSVPLKLQPADIAALLERASQLHWTYDGRYSFLGNNCASETFKLLHDAVPRLASARLAAITPNGLLRKLERRGIVDASVLTDMETAVRLGYHFPAADAHYDALFDVAAAALALPAPDARGWLELEAAVRAPWLQRGDLRATAALLVLEEAALRRAEVRARDALKRRLLRADDAHAVATRGLAEDVLAAEGLLVRPAVLLAHVPGYGLPQPDELAIAGERARVLDGARLDHSSDLRARAEAMLPPTVAGELAATRANVTLVAARLRRLSADDVAP</sequence>
<evidence type="ECO:0000259" key="2">
    <source>
        <dbReference type="Pfam" id="PF25226"/>
    </source>
</evidence>
<evidence type="ECO:0000313" key="4">
    <source>
        <dbReference type="Proteomes" id="UP000298681"/>
    </source>
</evidence>
<keyword evidence="4" id="KW-1185">Reference proteome</keyword>
<dbReference type="Pfam" id="PF25226">
    <property type="entry name" value="DUF7844"/>
    <property type="match status" value="1"/>
</dbReference>
<protein>
    <submittedName>
        <fullName evidence="3">DUF4105 domain-containing protein</fullName>
    </submittedName>
</protein>
<evidence type="ECO:0000259" key="1">
    <source>
        <dbReference type="Pfam" id="PF13387"/>
    </source>
</evidence>
<dbReference type="RefSeq" id="WP_134674612.1">
    <property type="nucleotide sequence ID" value="NZ_SPUH01000001.1"/>
</dbReference>
<dbReference type="Pfam" id="PF13387">
    <property type="entry name" value="Lnb_N"/>
    <property type="match status" value="1"/>
</dbReference>
<comment type="caution">
    <text evidence="3">The sequence shown here is derived from an EMBL/GenBank/DDBJ whole genome shotgun (WGS) entry which is preliminary data.</text>
</comment>